<dbReference type="Pfam" id="PF24740">
    <property type="entry name" value="DUF7691"/>
    <property type="match status" value="1"/>
</dbReference>
<reference evidence="2" key="1">
    <citation type="submission" date="2020-11" db="EMBL/GenBank/DDBJ databases">
        <title>Sequencing the genomes of 1000 actinobacteria strains.</title>
        <authorList>
            <person name="Klenk H.-P."/>
        </authorList>
    </citation>
    <scope>NUCLEOTIDE SEQUENCE</scope>
    <source>
        <strain evidence="2">DSM 43175</strain>
    </source>
</reference>
<sequence length="201" mass="22743">MSYAIMPYAVHPKGIRSMIGSRDERLLAYVKSRWAAELREYDELLDFADGDHLFPARVALRRMVMGEEYDERIGFIYAYCLEILVAAHEDTDRLPNDGWREMGGEWLRTVGNELRRAGADFEPAVLVLRGEPVPLPPLGDLSDPPNVGHLRNAEMPAVLASFDGLDAARVTEPGVLEAVRQIEEWLRTCVKTGRDLVCFHY</sequence>
<evidence type="ECO:0000313" key="2">
    <source>
        <dbReference type="EMBL" id="MBG6092536.1"/>
    </source>
</evidence>
<protein>
    <recommendedName>
        <fullName evidence="1">DUF7691 domain-containing protein</fullName>
    </recommendedName>
</protein>
<keyword evidence="3" id="KW-1185">Reference proteome</keyword>
<proteinExistence type="predicted"/>
<evidence type="ECO:0000313" key="3">
    <source>
        <dbReference type="Proteomes" id="UP000614047"/>
    </source>
</evidence>
<dbReference type="InterPro" id="IPR056108">
    <property type="entry name" value="DUF7691"/>
</dbReference>
<dbReference type="RefSeq" id="WP_197014704.1">
    <property type="nucleotide sequence ID" value="NZ_BAABES010000009.1"/>
</dbReference>
<evidence type="ECO:0000259" key="1">
    <source>
        <dbReference type="Pfam" id="PF24740"/>
    </source>
</evidence>
<dbReference type="AlphaFoldDB" id="A0A931DRL1"/>
<dbReference type="EMBL" id="JADOUA010000001">
    <property type="protein sequence ID" value="MBG6092536.1"/>
    <property type="molecule type" value="Genomic_DNA"/>
</dbReference>
<name>A0A931DRL1_9ACTN</name>
<feature type="domain" description="DUF7691" evidence="1">
    <location>
        <begin position="1"/>
        <end position="201"/>
    </location>
</feature>
<comment type="caution">
    <text evidence="2">The sequence shown here is derived from an EMBL/GenBank/DDBJ whole genome shotgun (WGS) entry which is preliminary data.</text>
</comment>
<dbReference type="Proteomes" id="UP000614047">
    <property type="component" value="Unassembled WGS sequence"/>
</dbReference>
<gene>
    <name evidence="2" type="ORF">IW256_006649</name>
</gene>
<accession>A0A931DRL1</accession>
<organism evidence="2 3">
    <name type="scientific">Actinomadura viridis</name>
    <dbReference type="NCBI Taxonomy" id="58110"/>
    <lineage>
        <taxon>Bacteria</taxon>
        <taxon>Bacillati</taxon>
        <taxon>Actinomycetota</taxon>
        <taxon>Actinomycetes</taxon>
        <taxon>Streptosporangiales</taxon>
        <taxon>Thermomonosporaceae</taxon>
        <taxon>Actinomadura</taxon>
    </lineage>
</organism>